<dbReference type="AlphaFoldDB" id="A0AAE4CWW4"/>
<organism evidence="1 2">
    <name type="scientific">Catenuloplanes niger</name>
    <dbReference type="NCBI Taxonomy" id="587534"/>
    <lineage>
        <taxon>Bacteria</taxon>
        <taxon>Bacillati</taxon>
        <taxon>Actinomycetota</taxon>
        <taxon>Actinomycetes</taxon>
        <taxon>Micromonosporales</taxon>
        <taxon>Micromonosporaceae</taxon>
        <taxon>Catenuloplanes</taxon>
    </lineage>
</organism>
<accession>A0AAE4CWW4</accession>
<comment type="caution">
    <text evidence="1">The sequence shown here is derived from an EMBL/GenBank/DDBJ whole genome shotgun (WGS) entry which is preliminary data.</text>
</comment>
<evidence type="ECO:0000313" key="1">
    <source>
        <dbReference type="EMBL" id="MDR7326847.1"/>
    </source>
</evidence>
<sequence>MIEDTGDMERFDGGVSALVVGETVRVRIVSHERWGVMVRVRGHEDVGASVDGAYIDSPSGSPRALPHELPAVGSEADAVVQEIDRYAPPLWLRLSLRGADLRALRRPCAFCARPTVVSSGGDGVSIDVRSADGPGCVSLVAHRSCVAERLDFAGDRARVAGVGHE</sequence>
<keyword evidence="2" id="KW-1185">Reference proteome</keyword>
<evidence type="ECO:0000313" key="2">
    <source>
        <dbReference type="Proteomes" id="UP001183629"/>
    </source>
</evidence>
<dbReference type="Proteomes" id="UP001183629">
    <property type="component" value="Unassembled WGS sequence"/>
</dbReference>
<dbReference type="RefSeq" id="WP_310423262.1">
    <property type="nucleotide sequence ID" value="NZ_JAVDYC010000001.1"/>
</dbReference>
<proteinExistence type="predicted"/>
<protein>
    <submittedName>
        <fullName evidence="1">Uncharacterized protein</fullName>
    </submittedName>
</protein>
<gene>
    <name evidence="1" type="ORF">J2S44_007097</name>
</gene>
<reference evidence="1 2" key="1">
    <citation type="submission" date="2023-07" db="EMBL/GenBank/DDBJ databases">
        <title>Sequencing the genomes of 1000 actinobacteria strains.</title>
        <authorList>
            <person name="Klenk H.-P."/>
        </authorList>
    </citation>
    <scope>NUCLEOTIDE SEQUENCE [LARGE SCALE GENOMIC DNA]</scope>
    <source>
        <strain evidence="1 2">DSM 44711</strain>
    </source>
</reference>
<name>A0AAE4CWW4_9ACTN</name>
<dbReference type="EMBL" id="JAVDYC010000001">
    <property type="protein sequence ID" value="MDR7326847.1"/>
    <property type="molecule type" value="Genomic_DNA"/>
</dbReference>